<keyword evidence="1" id="KW-0472">Membrane</keyword>
<evidence type="ECO:0000256" key="1">
    <source>
        <dbReference type="SAM" id="Phobius"/>
    </source>
</evidence>
<name>A0A1E3P9T4_WICAA</name>
<feature type="transmembrane region" description="Helical" evidence="1">
    <location>
        <begin position="292"/>
        <end position="316"/>
    </location>
</feature>
<feature type="transmembrane region" description="Helical" evidence="1">
    <location>
        <begin position="182"/>
        <end position="202"/>
    </location>
</feature>
<dbReference type="AlphaFoldDB" id="A0A1E3P9T4"/>
<feature type="transmembrane region" description="Helical" evidence="1">
    <location>
        <begin position="328"/>
        <end position="346"/>
    </location>
</feature>
<keyword evidence="1" id="KW-1133">Transmembrane helix</keyword>
<reference evidence="4 5" key="1">
    <citation type="journal article" date="2016" name="Proc. Natl. Acad. Sci. U.S.A.">
        <title>Comparative genomics of biotechnologically important yeasts.</title>
        <authorList>
            <person name="Riley R."/>
            <person name="Haridas S."/>
            <person name="Wolfe K.H."/>
            <person name="Lopes M.R."/>
            <person name="Hittinger C.T."/>
            <person name="Goeker M."/>
            <person name="Salamov A.A."/>
            <person name="Wisecaver J.H."/>
            <person name="Long T.M."/>
            <person name="Calvey C.H."/>
            <person name="Aerts A.L."/>
            <person name="Barry K.W."/>
            <person name="Choi C."/>
            <person name="Clum A."/>
            <person name="Coughlan A.Y."/>
            <person name="Deshpande S."/>
            <person name="Douglass A.P."/>
            <person name="Hanson S.J."/>
            <person name="Klenk H.-P."/>
            <person name="LaButti K.M."/>
            <person name="Lapidus A."/>
            <person name="Lindquist E.A."/>
            <person name="Lipzen A.M."/>
            <person name="Meier-Kolthoff J.P."/>
            <person name="Ohm R.A."/>
            <person name="Otillar R.P."/>
            <person name="Pangilinan J.L."/>
            <person name="Peng Y."/>
            <person name="Rokas A."/>
            <person name="Rosa C.A."/>
            <person name="Scheuner C."/>
            <person name="Sibirny A.A."/>
            <person name="Slot J.C."/>
            <person name="Stielow J.B."/>
            <person name="Sun H."/>
            <person name="Kurtzman C.P."/>
            <person name="Blackwell M."/>
            <person name="Grigoriev I.V."/>
            <person name="Jeffries T.W."/>
        </authorList>
    </citation>
    <scope>NUCLEOTIDE SEQUENCE [LARGE SCALE GENOMIC DNA]</scope>
    <source>
        <strain evidence="5">ATCC 58044 / CBS 1984 / NCYC 433 / NRRL Y-366-8</strain>
    </source>
</reference>
<keyword evidence="5" id="KW-1185">Reference proteome</keyword>
<evidence type="ECO:0000313" key="4">
    <source>
        <dbReference type="EMBL" id="ODQ62060.1"/>
    </source>
</evidence>
<feature type="transmembrane region" description="Helical" evidence="1">
    <location>
        <begin position="417"/>
        <end position="436"/>
    </location>
</feature>
<feature type="transmembrane region" description="Helical" evidence="1">
    <location>
        <begin position="214"/>
        <end position="234"/>
    </location>
</feature>
<dbReference type="GeneID" id="30200188"/>
<organism evidence="4 5">
    <name type="scientific">Wickerhamomyces anomalus (strain ATCC 58044 / CBS 1984 / NCYC 433 / NRRL Y-366-8)</name>
    <name type="common">Yeast</name>
    <name type="synonym">Hansenula anomala</name>
    <dbReference type="NCBI Taxonomy" id="683960"/>
    <lineage>
        <taxon>Eukaryota</taxon>
        <taxon>Fungi</taxon>
        <taxon>Dikarya</taxon>
        <taxon>Ascomycota</taxon>
        <taxon>Saccharomycotina</taxon>
        <taxon>Saccharomycetes</taxon>
        <taxon>Phaffomycetales</taxon>
        <taxon>Wickerhamomycetaceae</taxon>
        <taxon>Wickerhamomyces</taxon>
    </lineage>
</organism>
<proteinExistence type="predicted"/>
<feature type="transmembrane region" description="Helical" evidence="1">
    <location>
        <begin position="246"/>
        <end position="271"/>
    </location>
</feature>
<gene>
    <name evidence="4" type="ORF">WICANDRAFT_60129</name>
</gene>
<dbReference type="InterPro" id="IPR053938">
    <property type="entry name" value="PTM1-like_N"/>
</dbReference>
<keyword evidence="1" id="KW-0812">Transmembrane</keyword>
<feature type="transmembrane region" description="Helical" evidence="1">
    <location>
        <begin position="367"/>
        <end position="388"/>
    </location>
</feature>
<accession>A0A1E3P9T4</accession>
<dbReference type="RefSeq" id="XP_019041267.1">
    <property type="nucleotide sequence ID" value="XM_019182942.1"/>
</dbReference>
<keyword evidence="2" id="KW-0732">Signal</keyword>
<feature type="domain" description="PTM1-like N-terminal" evidence="3">
    <location>
        <begin position="24"/>
        <end position="160"/>
    </location>
</feature>
<evidence type="ECO:0000313" key="5">
    <source>
        <dbReference type="Proteomes" id="UP000094112"/>
    </source>
</evidence>
<protein>
    <recommendedName>
        <fullName evidence="3">PTM1-like N-terminal domain-containing protein</fullName>
    </recommendedName>
</protein>
<dbReference type="OrthoDB" id="19932at2759"/>
<dbReference type="EMBL" id="KV454208">
    <property type="protein sequence ID" value="ODQ62060.1"/>
    <property type="molecule type" value="Genomic_DNA"/>
</dbReference>
<dbReference type="Proteomes" id="UP000094112">
    <property type="component" value="Unassembled WGS sequence"/>
</dbReference>
<feature type="chain" id="PRO_5009133751" description="PTM1-like N-terminal domain-containing protein" evidence="2">
    <location>
        <begin position="20"/>
        <end position="469"/>
    </location>
</feature>
<dbReference type="Pfam" id="PF21902">
    <property type="entry name" value="PTM1-like_N"/>
    <property type="match status" value="1"/>
</dbReference>
<sequence length="469" mass="53683">MKLLTILPIISFLTTFCSAAKFASCSGVYGPRYSNKINPFINVTFQFEPTHKDINYTTLIFHYTDIKNSNIPQFMDFENPDDNSLKICDEEAIQNRECRELGKFIVNYRESNSRIYNEVLNFNERSFLEYPVMETGLYCVYIQTLQDVSGGDYSLDVQFQQPYGYLSFNDVLKFNTLASIQLPIVTLLLLIISGRFIYAKFFKDSEISLIQRAIFHYTYLIYLKTFVKFLRLWWLNSVDAQVSKTAAVFSLLLIVLVDAFDSITWGLILIISQGFGTLYDKSTFPKAFSKKIILFMAINFFMRVVAVSNLGSNISVLNEAGSINPSETIIGLLKIFGFCWVVKSFYKTAKEISMYFDLTTSKLFKKSGYIICFVPILMNLLTIILAIVHTLRKYADTTIDPIEFQESSWADSVFTKILILPNLSNFVSIILLLYIWDNVDSQKVDEENVAEFGAPSVGQVVLNKNNDDE</sequence>
<evidence type="ECO:0000256" key="2">
    <source>
        <dbReference type="SAM" id="SignalP"/>
    </source>
</evidence>
<evidence type="ECO:0000259" key="3">
    <source>
        <dbReference type="Pfam" id="PF21902"/>
    </source>
</evidence>
<feature type="signal peptide" evidence="2">
    <location>
        <begin position="1"/>
        <end position="19"/>
    </location>
</feature>